<comment type="caution">
    <text evidence="1">The sequence shown here is derived from an EMBL/GenBank/DDBJ whole genome shotgun (WGS) entry which is preliminary data.</text>
</comment>
<name>A0AAE1CQ11_9GAST</name>
<proteinExistence type="predicted"/>
<organism evidence="1 2">
    <name type="scientific">Elysia crispata</name>
    <name type="common">lettuce slug</name>
    <dbReference type="NCBI Taxonomy" id="231223"/>
    <lineage>
        <taxon>Eukaryota</taxon>
        <taxon>Metazoa</taxon>
        <taxon>Spiralia</taxon>
        <taxon>Lophotrochozoa</taxon>
        <taxon>Mollusca</taxon>
        <taxon>Gastropoda</taxon>
        <taxon>Heterobranchia</taxon>
        <taxon>Euthyneura</taxon>
        <taxon>Panpulmonata</taxon>
        <taxon>Sacoglossa</taxon>
        <taxon>Placobranchoidea</taxon>
        <taxon>Plakobranchidae</taxon>
        <taxon>Elysia</taxon>
    </lineage>
</organism>
<accession>A0AAE1CQ11</accession>
<dbReference type="AlphaFoldDB" id="A0AAE1CQ11"/>
<dbReference type="Proteomes" id="UP001283361">
    <property type="component" value="Unassembled WGS sequence"/>
</dbReference>
<keyword evidence="2" id="KW-1185">Reference proteome</keyword>
<protein>
    <submittedName>
        <fullName evidence="1">Uncharacterized protein</fullName>
    </submittedName>
</protein>
<dbReference type="EMBL" id="JAWDGP010007236">
    <property type="protein sequence ID" value="KAK3727683.1"/>
    <property type="molecule type" value="Genomic_DNA"/>
</dbReference>
<gene>
    <name evidence="1" type="ORF">RRG08_032642</name>
</gene>
<sequence length="195" mass="21382">MQRESVDVLERNRFAIASADEELVISSGSSPFADVGALPENCALRAHTELSVSYYYDDCQISIRAITCPECSEKNEKGLTSALIRRLPRDLCGPFSVQSCMKDFLRHQCVDLPDGRMICSQTPEIIWMLNQLLVASVKCYGNGALVPLGHARVLLSIRTARTAQQHSVLWSDERNASHPGVSGTSAGLVVIMSRS</sequence>
<evidence type="ECO:0000313" key="1">
    <source>
        <dbReference type="EMBL" id="KAK3727683.1"/>
    </source>
</evidence>
<evidence type="ECO:0000313" key="2">
    <source>
        <dbReference type="Proteomes" id="UP001283361"/>
    </source>
</evidence>
<reference evidence="1" key="1">
    <citation type="journal article" date="2023" name="G3 (Bethesda)">
        <title>A reference genome for the long-term kleptoplast-retaining sea slug Elysia crispata morphotype clarki.</title>
        <authorList>
            <person name="Eastman K.E."/>
            <person name="Pendleton A.L."/>
            <person name="Shaikh M.A."/>
            <person name="Suttiyut T."/>
            <person name="Ogas R."/>
            <person name="Tomko P."/>
            <person name="Gavelis G."/>
            <person name="Widhalm J.R."/>
            <person name="Wisecaver J.H."/>
        </authorList>
    </citation>
    <scope>NUCLEOTIDE SEQUENCE</scope>
    <source>
        <strain evidence="1">ECLA1</strain>
    </source>
</reference>